<comment type="caution">
    <text evidence="1">The sequence shown here is derived from an EMBL/GenBank/DDBJ whole genome shotgun (WGS) entry which is preliminary data.</text>
</comment>
<accession>A0A318A3V0</accession>
<keyword evidence="2" id="KW-1185">Reference proteome</keyword>
<dbReference type="Proteomes" id="UP000246722">
    <property type="component" value="Unassembled WGS sequence"/>
</dbReference>
<dbReference type="EMBL" id="QHLY01000005">
    <property type="protein sequence ID" value="PXA72027.1"/>
    <property type="molecule type" value="Genomic_DNA"/>
</dbReference>
<protein>
    <submittedName>
        <fullName evidence="1">Uncharacterized protein</fullName>
    </submittedName>
</protein>
<dbReference type="RefSeq" id="WP_110125550.1">
    <property type="nucleotide sequence ID" value="NZ_QHLY01000005.1"/>
</dbReference>
<proteinExistence type="predicted"/>
<dbReference type="OrthoDB" id="68692at2"/>
<name>A0A318A3V0_9MICO</name>
<evidence type="ECO:0000313" key="1">
    <source>
        <dbReference type="EMBL" id="PXA72027.1"/>
    </source>
</evidence>
<evidence type="ECO:0000313" key="2">
    <source>
        <dbReference type="Proteomes" id="UP000246722"/>
    </source>
</evidence>
<organism evidence="1 2">
    <name type="scientific">Cryobacterium arcticum</name>
    <dbReference type="NCBI Taxonomy" id="670052"/>
    <lineage>
        <taxon>Bacteria</taxon>
        <taxon>Bacillati</taxon>
        <taxon>Actinomycetota</taxon>
        <taxon>Actinomycetes</taxon>
        <taxon>Micrococcales</taxon>
        <taxon>Microbacteriaceae</taxon>
        <taxon>Cryobacterium</taxon>
    </lineage>
</organism>
<reference evidence="1 2" key="1">
    <citation type="submission" date="2018-05" db="EMBL/GenBank/DDBJ databases">
        <title>Genetic diversity of glacier-inhabiting Cryobacterium bacteria in China and description of Cryobacterium mengkeensis sp. nov. and Arthrobacter glacialis sp. nov.</title>
        <authorList>
            <person name="Liu Q."/>
            <person name="Xin Y.-H."/>
        </authorList>
    </citation>
    <scope>NUCLEOTIDE SEQUENCE [LARGE SCALE GENOMIC DNA]</scope>
    <source>
        <strain evidence="1 2">SK-1</strain>
    </source>
</reference>
<dbReference type="AlphaFoldDB" id="A0A318A3V0"/>
<sequence>MLPADWIEHRRDDREPLGWIVPEGEGFRPVDRLGRWVTTAPVDWLEAEEILEALGIGFLADRYLLRLPDGTERPVRISEASPDGVTVVADEYGAASAVGANSDRYRLPFPAPADLRAETRTDRLPY</sequence>
<gene>
    <name evidence="1" type="ORF">CTB96_03735</name>
</gene>